<keyword evidence="2" id="KW-1185">Reference proteome</keyword>
<gene>
    <name evidence="1" type="ORF">FHX75_134</name>
</gene>
<evidence type="ECO:0000313" key="2">
    <source>
        <dbReference type="Proteomes" id="UP000319927"/>
    </source>
</evidence>
<comment type="caution">
    <text evidence="1">The sequence shown here is derived from an EMBL/GenBank/DDBJ whole genome shotgun (WGS) entry which is preliminary data.</text>
</comment>
<dbReference type="EMBL" id="VIXA01000003">
    <property type="protein sequence ID" value="TWG12970.1"/>
    <property type="molecule type" value="Genomic_DNA"/>
</dbReference>
<dbReference type="SUPFAM" id="SSF53328">
    <property type="entry name" value="Formyltransferase"/>
    <property type="match status" value="1"/>
</dbReference>
<accession>A0A561VMZ2</accession>
<proteinExistence type="predicted"/>
<protein>
    <submittedName>
        <fullName evidence="1">Formyl transferase-like protein</fullName>
    </submittedName>
</protein>
<dbReference type="InterPro" id="IPR036477">
    <property type="entry name" value="Formyl_transf_N_sf"/>
</dbReference>
<name>A0A561VMZ2_9ACTN</name>
<keyword evidence="1" id="KW-0808">Transferase</keyword>
<sequence>MTEPASVARLVVLVSGSGSNLQALLDATADPAYGAQVVAVGADRDGIAAWTGPPPSGCRPSSTG</sequence>
<evidence type="ECO:0000313" key="1">
    <source>
        <dbReference type="EMBL" id="TWG12970.1"/>
    </source>
</evidence>
<dbReference type="AlphaFoldDB" id="A0A561VMZ2"/>
<organism evidence="1 2">
    <name type="scientific">Micromonospora palomenae</name>
    <dbReference type="NCBI Taxonomy" id="1461247"/>
    <lineage>
        <taxon>Bacteria</taxon>
        <taxon>Bacillati</taxon>
        <taxon>Actinomycetota</taxon>
        <taxon>Actinomycetes</taxon>
        <taxon>Micromonosporales</taxon>
        <taxon>Micromonosporaceae</taxon>
        <taxon>Micromonospora</taxon>
    </lineage>
</organism>
<dbReference type="GO" id="GO:0016740">
    <property type="term" value="F:transferase activity"/>
    <property type="evidence" value="ECO:0007669"/>
    <property type="project" value="UniProtKB-KW"/>
</dbReference>
<dbReference type="Gene3D" id="3.40.50.170">
    <property type="entry name" value="Formyl transferase, N-terminal domain"/>
    <property type="match status" value="1"/>
</dbReference>
<reference evidence="1 2" key="1">
    <citation type="submission" date="2019-06" db="EMBL/GenBank/DDBJ databases">
        <title>Sequencing the genomes of 1000 actinobacteria strains.</title>
        <authorList>
            <person name="Klenk H.-P."/>
        </authorList>
    </citation>
    <scope>NUCLEOTIDE SEQUENCE [LARGE SCALE GENOMIC DNA]</scope>
    <source>
        <strain evidence="1 2">DSM 102131</strain>
    </source>
</reference>
<dbReference type="Proteomes" id="UP000319927">
    <property type="component" value="Unassembled WGS sequence"/>
</dbReference>